<dbReference type="GO" id="GO:0005524">
    <property type="term" value="F:ATP binding"/>
    <property type="evidence" value="ECO:0007669"/>
    <property type="project" value="InterPro"/>
</dbReference>
<evidence type="ECO:0000256" key="1">
    <source>
        <dbReference type="SAM" id="MobiDB-lite"/>
    </source>
</evidence>
<dbReference type="GO" id="GO:0006508">
    <property type="term" value="P:proteolysis"/>
    <property type="evidence" value="ECO:0007669"/>
    <property type="project" value="InterPro"/>
</dbReference>
<dbReference type="Pfam" id="PF05362">
    <property type="entry name" value="Lon_C"/>
    <property type="match status" value="1"/>
</dbReference>
<keyword evidence="2" id="KW-0812">Transmembrane</keyword>
<dbReference type="Pfam" id="PF13180">
    <property type="entry name" value="PDZ_2"/>
    <property type="match status" value="1"/>
</dbReference>
<dbReference type="InterPro" id="IPR020568">
    <property type="entry name" value="Ribosomal_Su5_D2-typ_SF"/>
</dbReference>
<dbReference type="InterPro" id="IPR008269">
    <property type="entry name" value="Lon_proteolytic"/>
</dbReference>
<feature type="domain" description="Lon proteolytic" evidence="3">
    <location>
        <begin position="206"/>
        <end position="359"/>
    </location>
</feature>
<protein>
    <submittedName>
        <fullName evidence="4">Unannotated protein</fullName>
    </submittedName>
</protein>
<evidence type="ECO:0000313" key="4">
    <source>
        <dbReference type="EMBL" id="CAB4544358.1"/>
    </source>
</evidence>
<evidence type="ECO:0000256" key="2">
    <source>
        <dbReference type="SAM" id="Phobius"/>
    </source>
</evidence>
<dbReference type="PROSITE" id="PS51786">
    <property type="entry name" value="LON_PROTEOLYTIC"/>
    <property type="match status" value="1"/>
</dbReference>
<dbReference type="GO" id="GO:0004176">
    <property type="term" value="F:ATP-dependent peptidase activity"/>
    <property type="evidence" value="ECO:0007669"/>
    <property type="project" value="InterPro"/>
</dbReference>
<keyword evidence="2" id="KW-1133">Transmembrane helix</keyword>
<dbReference type="SUPFAM" id="SSF50156">
    <property type="entry name" value="PDZ domain-like"/>
    <property type="match status" value="1"/>
</dbReference>
<name>A0A6J6C219_9ZZZZ</name>
<gene>
    <name evidence="4" type="ORF">UFOPK1446_00599</name>
</gene>
<dbReference type="GO" id="GO:0004252">
    <property type="term" value="F:serine-type endopeptidase activity"/>
    <property type="evidence" value="ECO:0007669"/>
    <property type="project" value="InterPro"/>
</dbReference>
<feature type="transmembrane region" description="Helical" evidence="2">
    <location>
        <begin position="29"/>
        <end position="52"/>
    </location>
</feature>
<dbReference type="InterPro" id="IPR001478">
    <property type="entry name" value="PDZ"/>
</dbReference>
<sequence length="368" mass="37934">MTESMSESQEAGEAEGEERQPVDARTKSLLMSGLVLVLLVALAAILPVPYVILRPGPTFNTLGEDAGKPVINVSGARTYPTQGGLNLTTVSEAGGPFGKVSLVEAFLGWLDSSTAVLPERIVFPAKVDSAEVEEQNSADFVDSQTQATTAALRYLNKPVVSVVLVNAVAPKGASAGSLKPGDVMAAIDGTTLGSAQQAADLISSKKPETVVVFSLVRNGKPVTAKVTTRKSTKDPKTSVVGIVVADGFQGKDITVKYGLESVGGPSAGLMFSLGVVDKLTVGSLTAGKTIAGTGTIDDKGLVGPIGGVQQKVVGAQRDGATFFLTPTRNCLDAFRAAPKGLTLIRVETLSDAVAQLENVRKGKPTTPC</sequence>
<evidence type="ECO:0000259" key="3">
    <source>
        <dbReference type="PROSITE" id="PS51786"/>
    </source>
</evidence>
<dbReference type="PANTHER" id="PTHR10046">
    <property type="entry name" value="ATP DEPENDENT LON PROTEASE FAMILY MEMBER"/>
    <property type="match status" value="1"/>
</dbReference>
<dbReference type="EMBL" id="CAEZSO010000105">
    <property type="protein sequence ID" value="CAB4544358.1"/>
    <property type="molecule type" value="Genomic_DNA"/>
</dbReference>
<dbReference type="InterPro" id="IPR036034">
    <property type="entry name" value="PDZ_sf"/>
</dbReference>
<dbReference type="InterPro" id="IPR027065">
    <property type="entry name" value="Lon_Prtase"/>
</dbReference>
<dbReference type="AlphaFoldDB" id="A0A6J6C219"/>
<dbReference type="InterPro" id="IPR014721">
    <property type="entry name" value="Ribsml_uS5_D2-typ_fold_subgr"/>
</dbReference>
<dbReference type="GO" id="GO:0030163">
    <property type="term" value="P:protein catabolic process"/>
    <property type="evidence" value="ECO:0007669"/>
    <property type="project" value="InterPro"/>
</dbReference>
<reference evidence="4" key="1">
    <citation type="submission" date="2020-05" db="EMBL/GenBank/DDBJ databases">
        <authorList>
            <person name="Chiriac C."/>
            <person name="Salcher M."/>
            <person name="Ghai R."/>
            <person name="Kavagutti S V."/>
        </authorList>
    </citation>
    <scope>NUCLEOTIDE SEQUENCE</scope>
</reference>
<dbReference type="SUPFAM" id="SSF54211">
    <property type="entry name" value="Ribosomal protein S5 domain 2-like"/>
    <property type="match status" value="1"/>
</dbReference>
<feature type="region of interest" description="Disordered" evidence="1">
    <location>
        <begin position="1"/>
        <end position="22"/>
    </location>
</feature>
<proteinExistence type="predicted"/>
<organism evidence="4">
    <name type="scientific">freshwater metagenome</name>
    <dbReference type="NCBI Taxonomy" id="449393"/>
    <lineage>
        <taxon>unclassified sequences</taxon>
        <taxon>metagenomes</taxon>
        <taxon>ecological metagenomes</taxon>
    </lineage>
</organism>
<dbReference type="Gene3D" id="3.30.230.10">
    <property type="match status" value="1"/>
</dbReference>
<accession>A0A6J6C219</accession>
<keyword evidence="2" id="KW-0472">Membrane</keyword>